<dbReference type="PANTHER" id="PTHR21321">
    <property type="entry name" value="PNAS-3 RELATED"/>
    <property type="match status" value="1"/>
</dbReference>
<dbReference type="GO" id="GO:0000177">
    <property type="term" value="C:cytoplasmic exosome (RNase complex)"/>
    <property type="evidence" value="ECO:0007669"/>
    <property type="project" value="TreeGrafter"/>
</dbReference>
<dbReference type="GO" id="GO:0003723">
    <property type="term" value="F:RNA binding"/>
    <property type="evidence" value="ECO:0007669"/>
    <property type="project" value="InterPro"/>
</dbReference>
<reference evidence="3 4" key="1">
    <citation type="submission" date="2020-10" db="EMBL/GenBank/DDBJ databases">
        <title>Plant Genome Project.</title>
        <authorList>
            <person name="Zhang R.-G."/>
        </authorList>
    </citation>
    <scope>NUCLEOTIDE SEQUENCE [LARGE SCALE GENOMIC DNA]</scope>
    <source>
        <strain evidence="3">FAFU-HL-1</strain>
        <tissue evidence="3">Leaf</tissue>
    </source>
</reference>
<dbReference type="InterPro" id="IPR026699">
    <property type="entry name" value="Exosome_RNA_bind1/RRP40/RRP4"/>
</dbReference>
<dbReference type="AlphaFoldDB" id="A0A835JDV6"/>
<protein>
    <recommendedName>
        <fullName evidence="2">K Homology domain-containing protein</fullName>
    </recommendedName>
</protein>
<dbReference type="PANTHER" id="PTHR21321:SF1">
    <property type="entry name" value="EXOSOME COMPLEX COMPONENT RRP40"/>
    <property type="match status" value="1"/>
</dbReference>
<comment type="caution">
    <text evidence="3">The sequence shown here is derived from an EMBL/GenBank/DDBJ whole genome shotgun (WGS) entry which is preliminary data.</text>
</comment>
<dbReference type="SUPFAM" id="SSF54791">
    <property type="entry name" value="Eukaryotic type KH-domain (KH-domain type I)"/>
    <property type="match status" value="1"/>
</dbReference>
<organism evidence="3 4">
    <name type="scientific">Salix dunnii</name>
    <dbReference type="NCBI Taxonomy" id="1413687"/>
    <lineage>
        <taxon>Eukaryota</taxon>
        <taxon>Viridiplantae</taxon>
        <taxon>Streptophyta</taxon>
        <taxon>Embryophyta</taxon>
        <taxon>Tracheophyta</taxon>
        <taxon>Spermatophyta</taxon>
        <taxon>Magnoliopsida</taxon>
        <taxon>eudicotyledons</taxon>
        <taxon>Gunneridae</taxon>
        <taxon>Pentapetalae</taxon>
        <taxon>rosids</taxon>
        <taxon>fabids</taxon>
        <taxon>Malpighiales</taxon>
        <taxon>Salicaceae</taxon>
        <taxon>Saliceae</taxon>
        <taxon>Salix</taxon>
    </lineage>
</organism>
<accession>A0A835JDV6</accession>
<evidence type="ECO:0000259" key="2">
    <source>
        <dbReference type="Pfam" id="PF15985"/>
    </source>
</evidence>
<evidence type="ECO:0000313" key="3">
    <source>
        <dbReference type="EMBL" id="KAF9667857.1"/>
    </source>
</evidence>
<dbReference type="EMBL" id="JADGMS010000015">
    <property type="protein sequence ID" value="KAF9667857.1"/>
    <property type="molecule type" value="Genomic_DNA"/>
</dbReference>
<dbReference type="GO" id="GO:0071038">
    <property type="term" value="P:TRAMP-dependent tRNA surveillance pathway"/>
    <property type="evidence" value="ECO:0007669"/>
    <property type="project" value="TreeGrafter"/>
</dbReference>
<dbReference type="GO" id="GO:0000467">
    <property type="term" value="P:exonucleolytic trimming to generate mature 3'-end of 5.8S rRNA from tricistronic rRNA transcript (SSU-rRNA, 5.8S rRNA, LSU-rRNA)"/>
    <property type="evidence" value="ECO:0007669"/>
    <property type="project" value="TreeGrafter"/>
</dbReference>
<dbReference type="GO" id="GO:0071035">
    <property type="term" value="P:nuclear polyadenylation-dependent rRNA catabolic process"/>
    <property type="evidence" value="ECO:0007669"/>
    <property type="project" value="TreeGrafter"/>
</dbReference>
<dbReference type="GO" id="GO:0071051">
    <property type="term" value="P:poly(A)-dependent snoRNA 3'-end processing"/>
    <property type="evidence" value="ECO:0007669"/>
    <property type="project" value="TreeGrafter"/>
</dbReference>
<comment type="subcellular location">
    <subcellularLocation>
        <location evidence="1">Nucleus</location>
    </subcellularLocation>
</comment>
<dbReference type="InterPro" id="IPR036612">
    <property type="entry name" value="KH_dom_type_1_sf"/>
</dbReference>
<dbReference type="GO" id="GO:0034475">
    <property type="term" value="P:U4 snRNA 3'-end processing"/>
    <property type="evidence" value="ECO:0007669"/>
    <property type="project" value="TreeGrafter"/>
</dbReference>
<gene>
    <name evidence="3" type="ORF">SADUNF_Sadunf15G0066900</name>
</gene>
<dbReference type="Pfam" id="PF15985">
    <property type="entry name" value="KH_6"/>
    <property type="match status" value="1"/>
</dbReference>
<keyword evidence="4" id="KW-1185">Reference proteome</keyword>
<feature type="domain" description="K Homology" evidence="2">
    <location>
        <begin position="44"/>
        <end position="86"/>
    </location>
</feature>
<proteinExistence type="predicted"/>
<evidence type="ECO:0000313" key="4">
    <source>
        <dbReference type="Proteomes" id="UP000657918"/>
    </source>
</evidence>
<sequence length="86" mass="9614">MTYLQDLKEIRTRDTSFNFPESSKDLPRVYASGKAAEFGALKDGYMFKYSTGLSRMLLSSTRPVLEALGKKLSFEIAGGLNGRVWV</sequence>
<evidence type="ECO:0000256" key="1">
    <source>
        <dbReference type="ARBA" id="ARBA00004123"/>
    </source>
</evidence>
<dbReference type="GO" id="GO:0071034">
    <property type="term" value="P:CUT catabolic process"/>
    <property type="evidence" value="ECO:0007669"/>
    <property type="project" value="TreeGrafter"/>
</dbReference>
<dbReference type="Gene3D" id="3.30.1370.10">
    <property type="entry name" value="K Homology domain, type 1"/>
    <property type="match status" value="1"/>
</dbReference>
<name>A0A835JDV6_9ROSI</name>
<dbReference type="Proteomes" id="UP000657918">
    <property type="component" value="Unassembled WGS sequence"/>
</dbReference>
<dbReference type="OrthoDB" id="340500at2759"/>
<dbReference type="GO" id="GO:0000176">
    <property type="term" value="C:nuclear exosome (RNase complex)"/>
    <property type="evidence" value="ECO:0007669"/>
    <property type="project" value="TreeGrafter"/>
</dbReference>
<dbReference type="InterPro" id="IPR004088">
    <property type="entry name" value="KH_dom_type_1"/>
</dbReference>